<evidence type="ECO:0000313" key="1">
    <source>
        <dbReference type="EMBL" id="GAA0946148.1"/>
    </source>
</evidence>
<comment type="caution">
    <text evidence="1">The sequence shown here is derived from an EMBL/GenBank/DDBJ whole genome shotgun (WGS) entry which is preliminary data.</text>
</comment>
<dbReference type="RefSeq" id="WP_343953655.1">
    <property type="nucleotide sequence ID" value="NZ_BAAAHQ010000039.1"/>
</dbReference>
<keyword evidence="2" id="KW-1185">Reference proteome</keyword>
<sequence>MNIHDVHAMSGADTVVYEAVAALTVEGRSADLEAVTHATGLAEDVVRESLAHLVAHGHVLPAGEAYTLGRHDFEVDY</sequence>
<protein>
    <submittedName>
        <fullName evidence="1">Uncharacterized protein</fullName>
    </submittedName>
</protein>
<dbReference type="EMBL" id="BAAAHQ010000039">
    <property type="protein sequence ID" value="GAA0946148.1"/>
    <property type="molecule type" value="Genomic_DNA"/>
</dbReference>
<reference evidence="2" key="1">
    <citation type="journal article" date="2019" name="Int. J. Syst. Evol. Microbiol.">
        <title>The Global Catalogue of Microorganisms (GCM) 10K type strain sequencing project: providing services to taxonomists for standard genome sequencing and annotation.</title>
        <authorList>
            <consortium name="The Broad Institute Genomics Platform"/>
            <consortium name="The Broad Institute Genome Sequencing Center for Infectious Disease"/>
            <person name="Wu L."/>
            <person name="Ma J."/>
        </authorList>
    </citation>
    <scope>NUCLEOTIDE SEQUENCE [LARGE SCALE GENOMIC DNA]</scope>
    <source>
        <strain evidence="2">JCM 11136</strain>
    </source>
</reference>
<name>A0ABP4B9H4_9ACTN</name>
<dbReference type="Proteomes" id="UP001501578">
    <property type="component" value="Unassembled WGS sequence"/>
</dbReference>
<proteinExistence type="predicted"/>
<gene>
    <name evidence="1" type="ORF">GCM10009560_61680</name>
</gene>
<evidence type="ECO:0000313" key="2">
    <source>
        <dbReference type="Proteomes" id="UP001501578"/>
    </source>
</evidence>
<accession>A0ABP4B9H4</accession>
<organism evidence="1 2">
    <name type="scientific">Nonomuraea longicatena</name>
    <dbReference type="NCBI Taxonomy" id="83682"/>
    <lineage>
        <taxon>Bacteria</taxon>
        <taxon>Bacillati</taxon>
        <taxon>Actinomycetota</taxon>
        <taxon>Actinomycetes</taxon>
        <taxon>Streptosporangiales</taxon>
        <taxon>Streptosporangiaceae</taxon>
        <taxon>Nonomuraea</taxon>
    </lineage>
</organism>